<accession>A0AA40HU63</accession>
<dbReference type="AlphaFoldDB" id="A0AA40HU63"/>
<proteinExistence type="predicted"/>
<evidence type="ECO:0000313" key="2">
    <source>
        <dbReference type="EMBL" id="KAK1336996.1"/>
    </source>
</evidence>
<comment type="caution">
    <text evidence="2">The sequence shown here is derived from an EMBL/GenBank/DDBJ whole genome shotgun (WGS) entry which is preliminary data.</text>
</comment>
<sequence>MIKLGLGIDEDDPPAGESSAAVTKEMPPLEGDNDTSPMEEVSGSWRSQAPAPEAGCSHRDQEATCPMIPGCSQPKKPQVRLPNVLGRW</sequence>
<name>A0AA40HU63_CNENI</name>
<evidence type="ECO:0000313" key="3">
    <source>
        <dbReference type="Proteomes" id="UP001177744"/>
    </source>
</evidence>
<dbReference type="Proteomes" id="UP001177744">
    <property type="component" value="Unassembled WGS sequence"/>
</dbReference>
<gene>
    <name evidence="2" type="ORF">QTO34_003039</name>
</gene>
<organism evidence="2 3">
    <name type="scientific">Cnephaeus nilssonii</name>
    <name type="common">Northern bat</name>
    <name type="synonym">Eptesicus nilssonii</name>
    <dbReference type="NCBI Taxonomy" id="3371016"/>
    <lineage>
        <taxon>Eukaryota</taxon>
        <taxon>Metazoa</taxon>
        <taxon>Chordata</taxon>
        <taxon>Craniata</taxon>
        <taxon>Vertebrata</taxon>
        <taxon>Euteleostomi</taxon>
        <taxon>Mammalia</taxon>
        <taxon>Eutheria</taxon>
        <taxon>Laurasiatheria</taxon>
        <taxon>Chiroptera</taxon>
        <taxon>Yangochiroptera</taxon>
        <taxon>Vespertilionidae</taxon>
        <taxon>Cnephaeus</taxon>
    </lineage>
</organism>
<protein>
    <submittedName>
        <fullName evidence="2">Uncharacterized protein</fullName>
    </submittedName>
</protein>
<evidence type="ECO:0000256" key="1">
    <source>
        <dbReference type="SAM" id="MobiDB-lite"/>
    </source>
</evidence>
<keyword evidence="3" id="KW-1185">Reference proteome</keyword>
<reference evidence="2" key="1">
    <citation type="submission" date="2023-06" db="EMBL/GenBank/DDBJ databases">
        <title>Reference genome for the Northern bat (Eptesicus nilssonii), a most northern bat species.</title>
        <authorList>
            <person name="Laine V.N."/>
            <person name="Pulliainen A.T."/>
            <person name="Lilley T.M."/>
        </authorList>
    </citation>
    <scope>NUCLEOTIDE SEQUENCE</scope>
    <source>
        <strain evidence="2">BLF_Eptnil</strain>
        <tissue evidence="2">Kidney</tissue>
    </source>
</reference>
<dbReference type="EMBL" id="JAULJE010000012">
    <property type="protein sequence ID" value="KAK1336996.1"/>
    <property type="molecule type" value="Genomic_DNA"/>
</dbReference>
<feature type="region of interest" description="Disordered" evidence="1">
    <location>
        <begin position="1"/>
        <end position="88"/>
    </location>
</feature>